<proteinExistence type="predicted"/>
<keyword evidence="3" id="KW-1185">Reference proteome</keyword>
<gene>
    <name evidence="2" type="ORF">HETSPECPRED_003192</name>
</gene>
<keyword evidence="1" id="KW-0812">Transmembrane</keyword>
<comment type="caution">
    <text evidence="2">The sequence shown here is derived from an EMBL/GenBank/DDBJ whole genome shotgun (WGS) entry which is preliminary data.</text>
</comment>
<organism evidence="2 3">
    <name type="scientific">Heterodermia speciosa</name>
    <dbReference type="NCBI Taxonomy" id="116794"/>
    <lineage>
        <taxon>Eukaryota</taxon>
        <taxon>Fungi</taxon>
        <taxon>Dikarya</taxon>
        <taxon>Ascomycota</taxon>
        <taxon>Pezizomycotina</taxon>
        <taxon>Lecanoromycetes</taxon>
        <taxon>OSLEUM clade</taxon>
        <taxon>Lecanoromycetidae</taxon>
        <taxon>Caliciales</taxon>
        <taxon>Physciaceae</taxon>
        <taxon>Heterodermia</taxon>
    </lineage>
</organism>
<keyword evidence="1" id="KW-0472">Membrane</keyword>
<evidence type="ECO:0000313" key="2">
    <source>
        <dbReference type="EMBL" id="CAF9917255.1"/>
    </source>
</evidence>
<sequence>MVKIPKTSSLVETSARRIATTLGTSARRVTTTSRTAATVAMTTFSEPRMTGSGQEIHSSSDITVAGVAVASAVLVLMIIGLFIGFRWWRKERNELRKDMEKYYSSPQARKRILLRRMLDTKNFEEVINSARGTDAVPSGRAGHLSPRSPPVIRQLDSTDVPALQQLASRSTYELPSSIIDSYFECQI</sequence>
<name>A0A8H3IIX1_9LECA</name>
<dbReference type="EMBL" id="CAJPDS010000019">
    <property type="protein sequence ID" value="CAF9917255.1"/>
    <property type="molecule type" value="Genomic_DNA"/>
</dbReference>
<accession>A0A8H3IIX1</accession>
<reference evidence="2" key="1">
    <citation type="submission" date="2021-03" db="EMBL/GenBank/DDBJ databases">
        <authorList>
            <person name="Tagirdzhanova G."/>
        </authorList>
    </citation>
    <scope>NUCLEOTIDE SEQUENCE</scope>
</reference>
<feature type="transmembrane region" description="Helical" evidence="1">
    <location>
        <begin position="62"/>
        <end position="88"/>
    </location>
</feature>
<dbReference type="AlphaFoldDB" id="A0A8H3IIX1"/>
<protein>
    <submittedName>
        <fullName evidence="2">Uncharacterized protein</fullName>
    </submittedName>
</protein>
<evidence type="ECO:0000256" key="1">
    <source>
        <dbReference type="SAM" id="Phobius"/>
    </source>
</evidence>
<evidence type="ECO:0000313" key="3">
    <source>
        <dbReference type="Proteomes" id="UP000664521"/>
    </source>
</evidence>
<dbReference type="Proteomes" id="UP000664521">
    <property type="component" value="Unassembled WGS sequence"/>
</dbReference>
<keyword evidence="1" id="KW-1133">Transmembrane helix</keyword>